<comment type="similarity">
    <text evidence="5 6">Belongs to the class I-like SAM-binding methyltransferase superfamily. C5-methyltransferase family.</text>
</comment>
<reference evidence="8 9" key="1">
    <citation type="journal article" date="2008" name="Proc. Natl. Acad. Sci. U.S.A.">
        <title>The genome of Cyanothece 51142, a unicellular diazotrophic cyanobacterium important in the marine nitrogen cycle.</title>
        <authorList>
            <person name="Welsh E.A."/>
            <person name="Liberton M."/>
            <person name="Stoeckel J."/>
            <person name="Loh T."/>
            <person name="Elvitigala T."/>
            <person name="Wang C."/>
            <person name="Wollam A."/>
            <person name="Fulton R.S."/>
            <person name="Clifton S.W."/>
            <person name="Jacobs J.M."/>
            <person name="Aurora R."/>
            <person name="Ghosh B.K."/>
            <person name="Sherman L.A."/>
            <person name="Smith R.D."/>
            <person name="Wilson R.K."/>
            <person name="Pakrasi H.B."/>
        </authorList>
    </citation>
    <scope>NUCLEOTIDE SEQUENCE [LARGE SCALE GENOMIC DNA]</scope>
    <source>
        <strain evidence="9">ATCC 51142 / BH68</strain>
    </source>
</reference>
<evidence type="ECO:0000256" key="1">
    <source>
        <dbReference type="ARBA" id="ARBA00022603"/>
    </source>
</evidence>
<evidence type="ECO:0000256" key="4">
    <source>
        <dbReference type="ARBA" id="ARBA00022747"/>
    </source>
</evidence>
<dbReference type="PRINTS" id="PR00105">
    <property type="entry name" value="C5METTRFRASE"/>
</dbReference>
<dbReference type="InterPro" id="IPR001525">
    <property type="entry name" value="C5_MeTfrase"/>
</dbReference>
<dbReference type="Gene3D" id="3.40.50.150">
    <property type="entry name" value="Vaccinia Virus protein VP39"/>
    <property type="match status" value="1"/>
</dbReference>
<dbReference type="Gene3D" id="3.90.120.10">
    <property type="entry name" value="DNA Methylase, subunit A, domain 2"/>
    <property type="match status" value="1"/>
</dbReference>
<dbReference type="PROSITE" id="PS00095">
    <property type="entry name" value="C5_MTASE_2"/>
    <property type="match status" value="1"/>
</dbReference>
<dbReference type="InterPro" id="IPR029063">
    <property type="entry name" value="SAM-dependent_MTases_sf"/>
</dbReference>
<dbReference type="PANTHER" id="PTHR10629:SF52">
    <property type="entry name" value="DNA (CYTOSINE-5)-METHYLTRANSFERASE 1"/>
    <property type="match status" value="1"/>
</dbReference>
<protein>
    <recommendedName>
        <fullName evidence="7">Cytosine-specific methyltransferase</fullName>
        <ecNumber evidence="7">2.1.1.37</ecNumber>
    </recommendedName>
</protein>
<keyword evidence="9" id="KW-1185">Reference proteome</keyword>
<accession>B1WSB3</accession>
<evidence type="ECO:0000256" key="7">
    <source>
        <dbReference type="RuleBase" id="RU000417"/>
    </source>
</evidence>
<dbReference type="InterPro" id="IPR018117">
    <property type="entry name" value="C5_DNA_meth_AS"/>
</dbReference>
<evidence type="ECO:0000256" key="5">
    <source>
        <dbReference type="PROSITE-ProRule" id="PRU01016"/>
    </source>
</evidence>
<dbReference type="RefSeq" id="WP_009544758.1">
    <property type="nucleotide sequence ID" value="NC_010546.1"/>
</dbReference>
<evidence type="ECO:0000256" key="2">
    <source>
        <dbReference type="ARBA" id="ARBA00022679"/>
    </source>
</evidence>
<sequence>MKRLLSLFSGCGGMDLGFEGNFWIHEDCINETIHPNWIVKKKERWVLLNKTNFDIVFANDIEKYAYNAWMSYFGKKILGKIFHLNSLVDLIKLSETGNFDFPNNIDIITGGFPCQDFSVSGKRKGCLSHKSHTGKYLKEDEDHFKENRGVLYQWMIRLIDKLSPKIFVVENVKGLTYLSISDKIFQDFKQCSNRGYFVIPKVLYAPNFGIPQKRERLFLIGLKKEALNSQVFRIFQDEYQDELSFKETLNREFKSVKYFPFPPVTHCSLEDKQNLFNQSLKPYATTKSVLENLNEPEKEKKDLSQMKYSKAKFLKKGQGQIEINLEGLSPTIRAEHHGNIEYRRLSAELGGNYLDELHQGKMMRRLTVRECARLQTFPDNFEFVRDKKSDYPLSASQGYKLIGNAVPPLLAYHLAKRLEDLWDYIFVDNY</sequence>
<dbReference type="AlphaFoldDB" id="B1WSB3"/>
<dbReference type="GO" id="GO:0003886">
    <property type="term" value="F:DNA (cytosine-5-)-methyltransferase activity"/>
    <property type="evidence" value="ECO:0007669"/>
    <property type="project" value="UniProtKB-EC"/>
</dbReference>
<gene>
    <name evidence="8" type="ordered locus">cce_2551</name>
</gene>
<evidence type="ECO:0000313" key="9">
    <source>
        <dbReference type="Proteomes" id="UP000001203"/>
    </source>
</evidence>
<comment type="catalytic activity">
    <reaction evidence="7">
        <text>a 2'-deoxycytidine in DNA + S-adenosyl-L-methionine = a 5-methyl-2'-deoxycytidine in DNA + S-adenosyl-L-homocysteine + H(+)</text>
        <dbReference type="Rhea" id="RHEA:13681"/>
        <dbReference type="Rhea" id="RHEA-COMP:11369"/>
        <dbReference type="Rhea" id="RHEA-COMP:11370"/>
        <dbReference type="ChEBI" id="CHEBI:15378"/>
        <dbReference type="ChEBI" id="CHEBI:57856"/>
        <dbReference type="ChEBI" id="CHEBI:59789"/>
        <dbReference type="ChEBI" id="CHEBI:85452"/>
        <dbReference type="ChEBI" id="CHEBI:85454"/>
        <dbReference type="EC" id="2.1.1.37"/>
    </reaction>
</comment>
<dbReference type="PANTHER" id="PTHR10629">
    <property type="entry name" value="CYTOSINE-SPECIFIC METHYLTRANSFERASE"/>
    <property type="match status" value="1"/>
</dbReference>
<dbReference type="InterPro" id="IPR031303">
    <property type="entry name" value="C5_meth_CS"/>
</dbReference>
<evidence type="ECO:0000256" key="6">
    <source>
        <dbReference type="RuleBase" id="RU000416"/>
    </source>
</evidence>
<keyword evidence="2 5" id="KW-0808">Transferase</keyword>
<dbReference type="InterPro" id="IPR050390">
    <property type="entry name" value="C5-Methyltransferase"/>
</dbReference>
<proteinExistence type="inferred from homology"/>
<keyword evidence="3 5" id="KW-0949">S-adenosyl-L-methionine</keyword>
<dbReference type="NCBIfam" id="TIGR00675">
    <property type="entry name" value="dcm"/>
    <property type="match status" value="1"/>
</dbReference>
<dbReference type="STRING" id="43989.cce_2551"/>
<dbReference type="GO" id="GO:0044027">
    <property type="term" value="P:negative regulation of gene expression via chromosomal CpG island methylation"/>
    <property type="evidence" value="ECO:0007669"/>
    <property type="project" value="TreeGrafter"/>
</dbReference>
<dbReference type="eggNOG" id="COG0270">
    <property type="taxonomic scope" value="Bacteria"/>
</dbReference>
<dbReference type="EC" id="2.1.1.37" evidence="7"/>
<dbReference type="SUPFAM" id="SSF53335">
    <property type="entry name" value="S-adenosyl-L-methionine-dependent methyltransferases"/>
    <property type="match status" value="1"/>
</dbReference>
<dbReference type="GO" id="GO:0032259">
    <property type="term" value="P:methylation"/>
    <property type="evidence" value="ECO:0007669"/>
    <property type="project" value="UniProtKB-KW"/>
</dbReference>
<evidence type="ECO:0000313" key="8">
    <source>
        <dbReference type="EMBL" id="ACB51899.1"/>
    </source>
</evidence>
<dbReference type="PROSITE" id="PS51679">
    <property type="entry name" value="SAM_MT_C5"/>
    <property type="match status" value="1"/>
</dbReference>
<dbReference type="PROSITE" id="PS00094">
    <property type="entry name" value="C5_MTASE_1"/>
    <property type="match status" value="1"/>
</dbReference>
<dbReference type="Proteomes" id="UP000001203">
    <property type="component" value="Chromosome circular"/>
</dbReference>
<keyword evidence="1 5" id="KW-0489">Methyltransferase</keyword>
<dbReference type="OrthoDB" id="9813719at2"/>
<keyword evidence="4" id="KW-0680">Restriction system</keyword>
<feature type="active site" evidence="5">
    <location>
        <position position="114"/>
    </location>
</feature>
<dbReference type="Pfam" id="PF00145">
    <property type="entry name" value="DNA_methylase"/>
    <property type="match status" value="1"/>
</dbReference>
<dbReference type="EMBL" id="CP000806">
    <property type="protein sequence ID" value="ACB51899.1"/>
    <property type="molecule type" value="Genomic_DNA"/>
</dbReference>
<dbReference type="HOGENOM" id="CLU_006958_2_1_3"/>
<evidence type="ECO:0000256" key="3">
    <source>
        <dbReference type="ARBA" id="ARBA00022691"/>
    </source>
</evidence>
<dbReference type="REBASE" id="17700">
    <property type="entry name" value="M.Csp68KVIP"/>
</dbReference>
<dbReference type="GO" id="GO:0003677">
    <property type="term" value="F:DNA binding"/>
    <property type="evidence" value="ECO:0007669"/>
    <property type="project" value="TreeGrafter"/>
</dbReference>
<name>B1WSB3_CROS5</name>
<dbReference type="KEGG" id="cyt:cce_2551"/>
<organism evidence="8 9">
    <name type="scientific">Crocosphaera subtropica (strain ATCC 51142 / BH68)</name>
    <name type="common">Cyanothece sp. (strain ATCC 51142)</name>
    <dbReference type="NCBI Taxonomy" id="43989"/>
    <lineage>
        <taxon>Bacteria</taxon>
        <taxon>Bacillati</taxon>
        <taxon>Cyanobacteriota</taxon>
        <taxon>Cyanophyceae</taxon>
        <taxon>Oscillatoriophycideae</taxon>
        <taxon>Chroococcales</taxon>
        <taxon>Aphanothecaceae</taxon>
        <taxon>Crocosphaera</taxon>
        <taxon>Crocosphaera subtropica</taxon>
    </lineage>
</organism>
<dbReference type="GO" id="GO:0009307">
    <property type="term" value="P:DNA restriction-modification system"/>
    <property type="evidence" value="ECO:0007669"/>
    <property type="project" value="UniProtKB-KW"/>
</dbReference>